<organism evidence="2 3">
    <name type="scientific">Paraconiothyrium brasiliense</name>
    <dbReference type="NCBI Taxonomy" id="300254"/>
    <lineage>
        <taxon>Eukaryota</taxon>
        <taxon>Fungi</taxon>
        <taxon>Dikarya</taxon>
        <taxon>Ascomycota</taxon>
        <taxon>Pezizomycotina</taxon>
        <taxon>Dothideomycetes</taxon>
        <taxon>Pleosporomycetidae</taxon>
        <taxon>Pleosporales</taxon>
        <taxon>Massarineae</taxon>
        <taxon>Didymosphaeriaceae</taxon>
        <taxon>Paraconiothyrium</taxon>
    </lineage>
</organism>
<evidence type="ECO:0000313" key="3">
    <source>
        <dbReference type="Proteomes" id="UP001521785"/>
    </source>
</evidence>
<accession>A0ABR3QWI0</accession>
<evidence type="ECO:0000313" key="2">
    <source>
        <dbReference type="EMBL" id="KAL1596480.1"/>
    </source>
</evidence>
<dbReference type="EMBL" id="JAKJXO020000014">
    <property type="protein sequence ID" value="KAL1596480.1"/>
    <property type="molecule type" value="Genomic_DNA"/>
</dbReference>
<comment type="caution">
    <text evidence="2">The sequence shown here is derived from an EMBL/GenBank/DDBJ whole genome shotgun (WGS) entry which is preliminary data.</text>
</comment>
<dbReference type="Proteomes" id="UP001521785">
    <property type="component" value="Unassembled WGS sequence"/>
</dbReference>
<keyword evidence="1" id="KW-1133">Transmembrane helix</keyword>
<evidence type="ECO:0000256" key="1">
    <source>
        <dbReference type="SAM" id="Phobius"/>
    </source>
</evidence>
<protein>
    <submittedName>
        <fullName evidence="2">Uncharacterized protein</fullName>
    </submittedName>
</protein>
<gene>
    <name evidence="2" type="ORF">SLS60_009126</name>
</gene>
<keyword evidence="1" id="KW-0812">Transmembrane</keyword>
<keyword evidence="1" id="KW-0472">Membrane</keyword>
<name>A0ABR3QWI0_9PLEO</name>
<feature type="transmembrane region" description="Helical" evidence="1">
    <location>
        <begin position="173"/>
        <end position="196"/>
    </location>
</feature>
<reference evidence="2 3" key="1">
    <citation type="submission" date="2024-02" db="EMBL/GenBank/DDBJ databases">
        <title>De novo assembly and annotation of 12 fungi associated with fruit tree decline syndrome in Ontario, Canada.</title>
        <authorList>
            <person name="Sulman M."/>
            <person name="Ellouze W."/>
            <person name="Ilyukhin E."/>
        </authorList>
    </citation>
    <scope>NUCLEOTIDE SEQUENCE [LARGE SCALE GENOMIC DNA]</scope>
    <source>
        <strain evidence="2 3">M42-189</strain>
    </source>
</reference>
<keyword evidence="3" id="KW-1185">Reference proteome</keyword>
<sequence length="197" mass="22863">MIPNRLEKSKNYDERLTLLNKRLEHRANQTAGLEIPDTLFCATTNDAQKKTRWYMTPIDCVVDQGSAIHLIEDLFNRDGYPGDGRVCLPDKDRPTMSDFNRRLTIQDERLTETDKRLNGYDRRISELETRSRINETYTREQDERLAELDKRILENLSHTKDTIRQREKESVCWFWRGIALGMTAAGICAVGGAGVLW</sequence>
<proteinExistence type="predicted"/>